<dbReference type="InterPro" id="IPR002869">
    <property type="entry name" value="Pyrv_flavodox_OxRed_cen"/>
</dbReference>
<dbReference type="PANTHER" id="PTHR42730:SF1">
    <property type="entry name" value="2-OXOGLUTARATE SYNTHASE SUBUNIT KORC"/>
    <property type="match status" value="1"/>
</dbReference>
<gene>
    <name evidence="3" type="ORF">XE10_0314</name>
</gene>
<name>A0A101J0J0_9EURY</name>
<dbReference type="GO" id="GO:0016625">
    <property type="term" value="F:oxidoreductase activity, acting on the aldehyde or oxo group of donors, iron-sulfur protein as acceptor"/>
    <property type="evidence" value="ECO:0007669"/>
    <property type="project" value="InterPro"/>
</dbReference>
<keyword evidence="1" id="KW-0560">Oxidoreductase</keyword>
<evidence type="ECO:0000313" key="4">
    <source>
        <dbReference type="Proteomes" id="UP000054598"/>
    </source>
</evidence>
<dbReference type="Proteomes" id="UP000054598">
    <property type="component" value="Unassembled WGS sequence"/>
</dbReference>
<accession>A0A101J0J0</accession>
<dbReference type="InterPro" id="IPR011894">
    <property type="entry name" value="PorC_KorC"/>
</dbReference>
<dbReference type="InterPro" id="IPR019752">
    <property type="entry name" value="Pyrv/ketoisovalerate_OxRed_cat"/>
</dbReference>
<organism evidence="3 4">
    <name type="scientific">Methanoculleus marisnigri</name>
    <dbReference type="NCBI Taxonomy" id="2198"/>
    <lineage>
        <taxon>Archaea</taxon>
        <taxon>Methanobacteriati</taxon>
        <taxon>Methanobacteriota</taxon>
        <taxon>Stenosarchaea group</taxon>
        <taxon>Methanomicrobia</taxon>
        <taxon>Methanomicrobiales</taxon>
        <taxon>Methanomicrobiaceae</taxon>
        <taxon>Methanoculleus</taxon>
    </lineage>
</organism>
<evidence type="ECO:0000259" key="2">
    <source>
        <dbReference type="Pfam" id="PF01558"/>
    </source>
</evidence>
<proteinExistence type="predicted"/>
<dbReference type="AlphaFoldDB" id="A0A101J0J0"/>
<dbReference type="NCBIfam" id="TIGR02175">
    <property type="entry name" value="PorC_KorC"/>
    <property type="match status" value="1"/>
</dbReference>
<evidence type="ECO:0000256" key="1">
    <source>
        <dbReference type="ARBA" id="ARBA00023002"/>
    </source>
</evidence>
<sequence>MRHEVRFSGYGGQGIILSAVILGRAAALYDDKYAVQTQVYGPEARGGASMGQVVIDDAQILYPEVTDPDIYVIMSQQGFEKYGVSAREDAVMLLDADLVRSRPICRYCEVPATAEAKGPLGREIVANIVMIGALATATGVVSREAIERAVLDSVPKGTENLNIKALKRGFELGERACNL</sequence>
<evidence type="ECO:0000313" key="3">
    <source>
        <dbReference type="EMBL" id="KUL04566.1"/>
    </source>
</evidence>
<dbReference type="PANTHER" id="PTHR42730">
    <property type="entry name" value="2-OXOGLUTARATE SYNTHASE SUBUNIT KORC"/>
    <property type="match status" value="1"/>
</dbReference>
<dbReference type="Gene3D" id="3.40.920.10">
    <property type="entry name" value="Pyruvate-ferredoxin oxidoreductase, PFOR, domain III"/>
    <property type="match status" value="1"/>
</dbReference>
<dbReference type="InterPro" id="IPR052554">
    <property type="entry name" value="2-oxoglutarate_synth_KorC"/>
</dbReference>
<protein>
    <submittedName>
        <fullName evidence="3">2-oxoglutarate ferredoxin oxidoreductase, gamma subunit</fullName>
    </submittedName>
</protein>
<dbReference type="Pfam" id="PF01558">
    <property type="entry name" value="POR"/>
    <property type="match status" value="1"/>
</dbReference>
<dbReference type="EMBL" id="LGHE01000020">
    <property type="protein sequence ID" value="KUL04566.1"/>
    <property type="molecule type" value="Genomic_DNA"/>
</dbReference>
<dbReference type="NCBIfam" id="NF006323">
    <property type="entry name" value="PRK08537.1"/>
    <property type="match status" value="1"/>
</dbReference>
<feature type="domain" description="Pyruvate/ketoisovalerate oxidoreductase catalytic" evidence="2">
    <location>
        <begin position="11"/>
        <end position="171"/>
    </location>
</feature>
<dbReference type="SUPFAM" id="SSF53323">
    <property type="entry name" value="Pyruvate-ferredoxin oxidoreductase, PFOR, domain III"/>
    <property type="match status" value="1"/>
</dbReference>
<reference evidence="4" key="1">
    <citation type="journal article" date="2015" name="MBio">
        <title>Genome-Resolved Metagenomic Analysis Reveals Roles for Candidate Phyla and Other Microbial Community Members in Biogeochemical Transformations in Oil Reservoirs.</title>
        <authorList>
            <person name="Hu P."/>
            <person name="Tom L."/>
            <person name="Singh A."/>
            <person name="Thomas B.C."/>
            <person name="Baker B.J."/>
            <person name="Piceno Y.M."/>
            <person name="Andersen G.L."/>
            <person name="Banfield J.F."/>
        </authorList>
    </citation>
    <scope>NUCLEOTIDE SEQUENCE [LARGE SCALE GENOMIC DNA]</scope>
</reference>
<dbReference type="PATRIC" id="fig|2198.3.peg.2229"/>
<comment type="caution">
    <text evidence="3">The sequence shown here is derived from an EMBL/GenBank/DDBJ whole genome shotgun (WGS) entry which is preliminary data.</text>
</comment>